<dbReference type="InParanoid" id="A0A1V8T1I7"/>
<comment type="caution">
    <text evidence="7">The sequence shown here is derived from an EMBL/GenBank/DDBJ whole genome shotgun (WGS) entry which is preliminary data.</text>
</comment>
<evidence type="ECO:0000259" key="2">
    <source>
        <dbReference type="Pfam" id="PF23664"/>
    </source>
</evidence>
<dbReference type="PANTHER" id="PTHR28206">
    <property type="entry name" value="NUCLEOPORIN POM152"/>
    <property type="match status" value="1"/>
</dbReference>
<feature type="domain" description="Nucleoporin POM152 ninth Ig-like" evidence="6">
    <location>
        <begin position="1083"/>
        <end position="1160"/>
    </location>
</feature>
<dbReference type="InterPro" id="IPR056544">
    <property type="entry name" value="Ig_POM152"/>
</dbReference>
<dbReference type="Pfam" id="PF24312">
    <property type="entry name" value="Ig-like_POM152"/>
    <property type="match status" value="3"/>
</dbReference>
<dbReference type="GO" id="GO:0070762">
    <property type="term" value="C:nuclear pore transmembrane ring"/>
    <property type="evidence" value="ECO:0007669"/>
    <property type="project" value="TreeGrafter"/>
</dbReference>
<name>A0A1V8T1I7_9PEZI</name>
<accession>A0A1V8T1I7</accession>
<reference evidence="8" key="1">
    <citation type="submission" date="2017-03" db="EMBL/GenBank/DDBJ databases">
        <title>Genomes of endolithic fungi from Antarctica.</title>
        <authorList>
            <person name="Coleine C."/>
            <person name="Masonjones S."/>
            <person name="Stajich J.E."/>
        </authorList>
    </citation>
    <scope>NUCLEOTIDE SEQUENCE [LARGE SCALE GENOMIC DNA]</scope>
    <source>
        <strain evidence="8">CCFEE 5527</strain>
    </source>
</reference>
<gene>
    <name evidence="7" type="ORF">B0A48_08189</name>
</gene>
<evidence type="ECO:0000259" key="6">
    <source>
        <dbReference type="Pfam" id="PF24527"/>
    </source>
</evidence>
<evidence type="ECO:0000313" key="8">
    <source>
        <dbReference type="Proteomes" id="UP000192596"/>
    </source>
</evidence>
<evidence type="ECO:0000259" key="4">
    <source>
        <dbReference type="Pfam" id="PF24312"/>
    </source>
</evidence>
<evidence type="ECO:0000313" key="7">
    <source>
        <dbReference type="EMBL" id="OQO05169.1"/>
    </source>
</evidence>
<dbReference type="Proteomes" id="UP000192596">
    <property type="component" value="Unassembled WGS sequence"/>
</dbReference>
<feature type="domain" description="Nucleoporin POM152 Ig-like" evidence="4">
    <location>
        <begin position="456"/>
        <end position="561"/>
    </location>
</feature>
<dbReference type="PANTHER" id="PTHR28206:SF1">
    <property type="entry name" value="NUCLEOPORIN POM152"/>
    <property type="match status" value="1"/>
</dbReference>
<dbReference type="AlphaFoldDB" id="A0A1V8T1I7"/>
<feature type="domain" description="Nucleoporin POM152 Ig-like" evidence="4">
    <location>
        <begin position="769"/>
        <end position="853"/>
    </location>
</feature>
<feature type="domain" description="Nucleoporin POM152 first Ig-like" evidence="5">
    <location>
        <begin position="201"/>
        <end position="311"/>
    </location>
</feature>
<feature type="domain" description="Nucleoporin POM152 immunoglobulin-like" evidence="2">
    <location>
        <begin position="883"/>
        <end position="974"/>
    </location>
</feature>
<dbReference type="InterPro" id="IPR056541">
    <property type="entry name" value="Ig-like_POM152"/>
</dbReference>
<organism evidence="7 8">
    <name type="scientific">Cryoendolithus antarcticus</name>
    <dbReference type="NCBI Taxonomy" id="1507870"/>
    <lineage>
        <taxon>Eukaryota</taxon>
        <taxon>Fungi</taxon>
        <taxon>Dikarya</taxon>
        <taxon>Ascomycota</taxon>
        <taxon>Pezizomycotina</taxon>
        <taxon>Dothideomycetes</taxon>
        <taxon>Dothideomycetidae</taxon>
        <taxon>Cladosporiales</taxon>
        <taxon>Cladosporiaceae</taxon>
        <taxon>Cryoendolithus</taxon>
    </lineage>
</organism>
<dbReference type="GO" id="GO:0006606">
    <property type="term" value="P:protein import into nucleus"/>
    <property type="evidence" value="ECO:0007669"/>
    <property type="project" value="TreeGrafter"/>
</dbReference>
<dbReference type="EMBL" id="NAJO01000020">
    <property type="protein sequence ID" value="OQO05169.1"/>
    <property type="molecule type" value="Genomic_DNA"/>
</dbReference>
<dbReference type="Pfam" id="PF24097">
    <property type="entry name" value="TMD_POM152"/>
    <property type="match status" value="1"/>
</dbReference>
<feature type="region of interest" description="Disordered" evidence="1">
    <location>
        <begin position="1"/>
        <end position="23"/>
    </location>
</feature>
<dbReference type="InterPro" id="IPR056540">
    <property type="entry name" value="TMD_POM152"/>
</dbReference>
<dbReference type="InterPro" id="IPR056542">
    <property type="entry name" value="Ig-like_POM152_1st"/>
</dbReference>
<evidence type="ECO:0000259" key="3">
    <source>
        <dbReference type="Pfam" id="PF24097"/>
    </source>
</evidence>
<dbReference type="GO" id="GO:0006999">
    <property type="term" value="P:nuclear pore organization"/>
    <property type="evidence" value="ECO:0007669"/>
    <property type="project" value="TreeGrafter"/>
</dbReference>
<evidence type="ECO:0000256" key="1">
    <source>
        <dbReference type="SAM" id="MobiDB-lite"/>
    </source>
</evidence>
<evidence type="ECO:0008006" key="9">
    <source>
        <dbReference type="Google" id="ProtNLM"/>
    </source>
</evidence>
<proteinExistence type="predicted"/>
<sequence length="1272" mass="140421">MDGTPRARSGIGAFPATPQRRSPYSAASSFQRNAIPSLDTLKSTVQQATQQPSNEPLIPTEWIDAPTQRFYACAVYLALFSWRAWDWNTLQDSEEQSLWLFMKWVFIDGTFLFGLPAMRIPWLEWDSVVMLLLFLAHSVLDAVMMFQLPIPIGAGFAMVGRGIWGAYEMAVNERNVNPQTVLFNDSLILGRQIIHILPEGSAVLNTDREAFCIDVTRPEVRLPITINSTNPTSIDLLRIDLDTQANETIHISKSQIKKMHKDAARLLTYSDKPNEPKTLYHTVRKPGLYVLQKVIDESNLEVSRKRLAHTVVVPCPKASIKQISANKCKGELVNAEFEVIGTPPLRVKYRRTVNQVITETSSESIQPADFFSPLAKQDQSALVVPNRVDTEWARARMMHVPLTEHLGTAGNWVLSIDEVQDGFGNKVTYSERDQEKQEKRPAKSPHLHQVVTVHERPTVQLEGCTSQQPLKIAKGKAAELPIRFGSTGRGPIKDVAHILEYIFTPDASLSPAGDHTGEPQRRTIPVKNISEQPQIKSPGLYTLQGVSTEFCQGEVLEPASCLLQNPPEPGLSIATEAIADKCAGSPIGLRVDLDLVGTPPFEVTYKMFKGGERHHMTLKERVNGHRGQMTLTPRHAGHYTYEFSEISDAVYKQQSLSGSGMRIEQDVKPSASANFVNMQDKQISCIDEAVSFDVALQGEGPFKIEYEIQHAGRREKYSIDNVEGGSARLSTPMLSDGGEYIVALATITDGLGCKEFLKDEARISVRHQKPKAGFGAIEGQRSIETLEGKKTDLPIRLSGEAPWDVEYVNPEGRTQHFRAQRPNDRITVSQPGSYELRGVRDAICPGEIDVPTSKFDISTTSRPQMRLAASSSVQEHGGVFEKHEVCEGEEDAVELLFKGAPPYLVQYVQRGKPLRGTVAPKHKDLRAALNVASLRLDTAQAGTYNYDFEQLGDSNYDHSARHFTPLTLRQTIQPKPTASFKNPGKTYSFCSTESAGEEVIPISLTGSPPFTLEVEIKHLGSIKPETVVLSDIQGTTTSLRIPHNNLHLGKSSIALRRVSDSLSCHRTLDSSTPRVQISVHDAPAIKSLETQADYCVGDRLNFALTGVAPFNVLYTFDNAARKASASSATFRRLAEKPGTFSITSLTDAASSCNTNINITKFIHPLPSVRVSRGKESYIDIHEGSEAEILFEFGGTPPFEFTYTRSSNSVKGAKGSGTVLDMKSEVSEEYSMRIAAHEEGTYEVVAIKDRYCSYARPGVKVGGKGGGQKMLGY</sequence>
<dbReference type="Pfam" id="PF23664">
    <property type="entry name" value="Ig_Pom152"/>
    <property type="match status" value="2"/>
</dbReference>
<feature type="domain" description="Nucleoporin POM152 N-terminal transmembrane" evidence="3">
    <location>
        <begin position="64"/>
        <end position="148"/>
    </location>
</feature>
<dbReference type="Pfam" id="PF24527">
    <property type="entry name" value="Ig-like_Pom152_9"/>
    <property type="match status" value="1"/>
</dbReference>
<dbReference type="InterPro" id="IPR056543">
    <property type="entry name" value="Ig-like_POM152_9th"/>
</dbReference>
<protein>
    <recommendedName>
        <fullName evidence="9">Nucleoporin POM152</fullName>
    </recommendedName>
</protein>
<keyword evidence="8" id="KW-1185">Reference proteome</keyword>
<dbReference type="FunCoup" id="A0A1V8T1I7">
    <property type="interactions" value="151"/>
</dbReference>
<feature type="domain" description="Nucleoporin POM152 Ig-like" evidence="4">
    <location>
        <begin position="1166"/>
        <end position="1252"/>
    </location>
</feature>
<dbReference type="Pfam" id="PF24519">
    <property type="entry name" value="Ig-like_Pom152_1"/>
    <property type="match status" value="1"/>
</dbReference>
<dbReference type="STRING" id="1507870.A0A1V8T1I7"/>
<dbReference type="OrthoDB" id="5529162at2759"/>
<dbReference type="InterPro" id="IPR037701">
    <property type="entry name" value="Pom152"/>
</dbReference>
<evidence type="ECO:0000259" key="5">
    <source>
        <dbReference type="Pfam" id="PF24519"/>
    </source>
</evidence>
<dbReference type="GO" id="GO:0017056">
    <property type="term" value="F:structural constituent of nuclear pore"/>
    <property type="evidence" value="ECO:0007669"/>
    <property type="project" value="InterPro"/>
</dbReference>
<feature type="domain" description="Nucleoporin POM152 immunoglobulin-like" evidence="2">
    <location>
        <begin position="565"/>
        <end position="669"/>
    </location>
</feature>